<dbReference type="EMBL" id="AWUE01022130">
    <property type="protein sequence ID" value="OMO59470.1"/>
    <property type="molecule type" value="Genomic_DNA"/>
</dbReference>
<sequence length="37" mass="4237">MATQRPGKAYALARTRMWLPSSVLQIIVTDVGIWMQF</sequence>
<organism evidence="1 2">
    <name type="scientific">Corchorus olitorius</name>
    <dbReference type="NCBI Taxonomy" id="93759"/>
    <lineage>
        <taxon>Eukaryota</taxon>
        <taxon>Viridiplantae</taxon>
        <taxon>Streptophyta</taxon>
        <taxon>Embryophyta</taxon>
        <taxon>Tracheophyta</taxon>
        <taxon>Spermatophyta</taxon>
        <taxon>Magnoliopsida</taxon>
        <taxon>eudicotyledons</taxon>
        <taxon>Gunneridae</taxon>
        <taxon>Pentapetalae</taxon>
        <taxon>rosids</taxon>
        <taxon>malvids</taxon>
        <taxon>Malvales</taxon>
        <taxon>Malvaceae</taxon>
        <taxon>Grewioideae</taxon>
        <taxon>Apeibeae</taxon>
        <taxon>Corchorus</taxon>
    </lineage>
</organism>
<dbReference type="AlphaFoldDB" id="A0A1R3GN81"/>
<name>A0A1R3GN81_9ROSI</name>
<evidence type="ECO:0000313" key="1">
    <source>
        <dbReference type="EMBL" id="OMO59470.1"/>
    </source>
</evidence>
<protein>
    <submittedName>
        <fullName evidence="1">Uncharacterized protein</fullName>
    </submittedName>
</protein>
<gene>
    <name evidence="1" type="ORF">COLO4_34205</name>
</gene>
<comment type="caution">
    <text evidence="1">The sequence shown here is derived from an EMBL/GenBank/DDBJ whole genome shotgun (WGS) entry which is preliminary data.</text>
</comment>
<keyword evidence="2" id="KW-1185">Reference proteome</keyword>
<accession>A0A1R3GN81</accession>
<proteinExistence type="predicted"/>
<dbReference type="Proteomes" id="UP000187203">
    <property type="component" value="Unassembled WGS sequence"/>
</dbReference>
<reference evidence="2" key="1">
    <citation type="submission" date="2013-09" db="EMBL/GenBank/DDBJ databases">
        <title>Corchorus olitorius genome sequencing.</title>
        <authorList>
            <person name="Alam M."/>
            <person name="Haque M.S."/>
            <person name="Islam M.S."/>
            <person name="Emdad E.M."/>
            <person name="Islam M.M."/>
            <person name="Ahmed B."/>
            <person name="Halim A."/>
            <person name="Hossen Q.M.M."/>
            <person name="Hossain M.Z."/>
            <person name="Ahmed R."/>
            <person name="Khan M.M."/>
            <person name="Islam R."/>
            <person name="Rashid M.M."/>
            <person name="Khan S.A."/>
            <person name="Rahman M.S."/>
            <person name="Alam M."/>
            <person name="Yahiya A.S."/>
            <person name="Khan M.S."/>
            <person name="Azam M.S."/>
            <person name="Haque T."/>
            <person name="Lashkar M.Z.H."/>
            <person name="Akhand A.I."/>
            <person name="Morshed G."/>
            <person name="Roy S."/>
            <person name="Uddin K.S."/>
            <person name="Rabeya T."/>
            <person name="Hossain A.S."/>
            <person name="Chowdhury A."/>
            <person name="Snigdha A.R."/>
            <person name="Mortoza M.S."/>
            <person name="Matin S.A."/>
            <person name="Hoque S.M.E."/>
            <person name="Islam M.K."/>
            <person name="Roy D.K."/>
            <person name="Haider R."/>
            <person name="Moosa M.M."/>
            <person name="Elias S.M."/>
            <person name="Hasan A.M."/>
            <person name="Jahan S."/>
            <person name="Shafiuddin M."/>
            <person name="Mahmood N."/>
            <person name="Shommy N.S."/>
        </authorList>
    </citation>
    <scope>NUCLEOTIDE SEQUENCE [LARGE SCALE GENOMIC DNA]</scope>
    <source>
        <strain evidence="2">cv. O-4</strain>
    </source>
</reference>
<evidence type="ECO:0000313" key="2">
    <source>
        <dbReference type="Proteomes" id="UP000187203"/>
    </source>
</evidence>